<dbReference type="EMBL" id="JAPDGR010001466">
    <property type="protein sequence ID" value="KAJ2982347.1"/>
    <property type="molecule type" value="Genomic_DNA"/>
</dbReference>
<evidence type="ECO:0000313" key="2">
    <source>
        <dbReference type="Proteomes" id="UP001143856"/>
    </source>
</evidence>
<dbReference type="Proteomes" id="UP001143856">
    <property type="component" value="Unassembled WGS sequence"/>
</dbReference>
<accession>A0ACC1NSR9</accession>
<gene>
    <name evidence="1" type="ORF">NUW58_g6461</name>
</gene>
<protein>
    <submittedName>
        <fullName evidence="1">Uncharacterized protein</fullName>
    </submittedName>
</protein>
<sequence>MHFKVLGASVIALSTSAASVTGHIIDRKAVVRAFNPRRNVSSTITPLQVGNGNFAFGVDITGLQTFSPFATMSTWGWHNFSLPTTPGQTAVEDFAGLDWWTHDRLVNYNQPNPAQGDISSWLIQNPQRLNLARIGLSFKGEETTEEELQDKAQELDLWTGKISSSFKYKGTTVYVETWADASSDSIGISVESELLARGSLEIFVDFPLPTRNKFDAPFVGVSNATSSHRTTLSPRKGSATIRHDLDETSYDVSFSWDSKAEISGPIKGTHRYLLQPSGGKKDIALSVTFSPAAAKARVPRLAQIKEASQNWWESFWNLGAFVDLSAATSEKAMELQRRIILSQYLTAVNSASAYPPQESGKFYQC</sequence>
<name>A0ACC1NSR9_9PEZI</name>
<keyword evidence="2" id="KW-1185">Reference proteome</keyword>
<proteinExistence type="predicted"/>
<comment type="caution">
    <text evidence="1">The sequence shown here is derived from an EMBL/GenBank/DDBJ whole genome shotgun (WGS) entry which is preliminary data.</text>
</comment>
<organism evidence="1 2">
    <name type="scientific">Xylaria curta</name>
    <dbReference type="NCBI Taxonomy" id="42375"/>
    <lineage>
        <taxon>Eukaryota</taxon>
        <taxon>Fungi</taxon>
        <taxon>Dikarya</taxon>
        <taxon>Ascomycota</taxon>
        <taxon>Pezizomycotina</taxon>
        <taxon>Sordariomycetes</taxon>
        <taxon>Xylariomycetidae</taxon>
        <taxon>Xylariales</taxon>
        <taxon>Xylariaceae</taxon>
        <taxon>Xylaria</taxon>
    </lineage>
</organism>
<reference evidence="1" key="1">
    <citation type="submission" date="2022-10" db="EMBL/GenBank/DDBJ databases">
        <title>Genome Sequence of Xylaria curta.</title>
        <authorList>
            <person name="Buettner E."/>
        </authorList>
    </citation>
    <scope>NUCLEOTIDE SEQUENCE</scope>
    <source>
        <strain evidence="1">Babe10</strain>
    </source>
</reference>
<evidence type="ECO:0000313" key="1">
    <source>
        <dbReference type="EMBL" id="KAJ2982347.1"/>
    </source>
</evidence>